<evidence type="ECO:0000313" key="5">
    <source>
        <dbReference type="EMBL" id="KKY36582.1"/>
    </source>
</evidence>
<dbReference type="PANTHER" id="PTHR31941:SF16">
    <property type="entry name" value="PHOSPHATIDYLINOSITOL 4,5-BISPHOSPHATE-BINDING PROTEIN SLM1-RELATED"/>
    <property type="match status" value="1"/>
</dbReference>
<dbReference type="AlphaFoldDB" id="A0A0G2FQU5"/>
<dbReference type="Pfam" id="PF20400">
    <property type="entry name" value="BAR_4"/>
    <property type="match status" value="1"/>
</dbReference>
<keyword evidence="1" id="KW-0597">Phosphoprotein</keyword>
<sequence length="718" mass="79251">MAANNTYYHQPAPGPASHGALLDQPSSSTQTYGDPYSSSHSRHPQLPDHQDNGQTLTNTLANSHHHADIDHLIAPAPTRLGGGPKFTEEWDASQRGSSIINGPVPRRTGTHNMAGSIQRSNSFSGSTTGSALVGGLDGHSSVQLSRNNTLKKRSSLRRASSMRRSGSRRSMKAGSVRSLALQSNPDEDELHSAFHCPVPTTGNPTEALANRFQEWRKVLKDLITYFKEIQTHYESKSKSLVKLANVLNNVHMPPGFLSSGGLDDAVQVLRNYNSQAIIEANKAREIEEDVILALTGLRSDLQLKIKEIKGLSGDFKNSVEKEMDATARVVSTLQEVLGKTDLDSALTTGKEDPYLLRLAVDRQLERQLDEENYLHQAYLNLENSGRELESIVVGEIQKSYNAYAGIMKRESEAAWNAIEELRVGPVAMPKDHEWASFVKKDDQFVDPNIPIRYVLSPTHLHEFKSADKTQSPVMSLYLPEQKLGSRSQVGGSSPKFILKGRQTGGVHRGHSWVFRAESFDTMMAWYEDIKALTEKTPQERQEAREDGINPYTNETVQNQGGYVFYDHQPVTNAAGQPQSDDHKTEAVRMRRKSSHEANWLGGGPVEASAIPVVADRNDPQPLNDRSGDISNTGVYMDGTLNSDRAISAHEPQYLNLKELPHTTVAPMPVEHTHNTAEYLNRPALSERTESDATLSSEATVPTISNLHIPGEYPRASAN</sequence>
<protein>
    <submittedName>
        <fullName evidence="5">Putative ph domain-containing protein</fullName>
    </submittedName>
</protein>
<dbReference type="InterPro" id="IPR046869">
    <property type="entry name" value="SLM1/RGC1-like_PH"/>
</dbReference>
<dbReference type="OrthoDB" id="5598057at2759"/>
<feature type="region of interest" description="Disordered" evidence="2">
    <location>
        <begin position="686"/>
        <end position="718"/>
    </location>
</feature>
<dbReference type="Pfam" id="PF20399">
    <property type="entry name" value="PH_20"/>
    <property type="match status" value="1"/>
</dbReference>
<dbReference type="Gene3D" id="1.20.1270.60">
    <property type="entry name" value="Arfaptin homology (AH) domain/BAR domain"/>
    <property type="match status" value="1"/>
</dbReference>
<proteinExistence type="predicted"/>
<evidence type="ECO:0000256" key="1">
    <source>
        <dbReference type="ARBA" id="ARBA00022553"/>
    </source>
</evidence>
<dbReference type="InterPro" id="IPR043453">
    <property type="entry name" value="Slm1_PH"/>
</dbReference>
<evidence type="ECO:0000313" key="6">
    <source>
        <dbReference type="Proteomes" id="UP000034680"/>
    </source>
</evidence>
<feature type="domain" description="SLM1/RGC1-like BAR-like" evidence="4">
    <location>
        <begin position="259"/>
        <end position="440"/>
    </location>
</feature>
<evidence type="ECO:0000259" key="4">
    <source>
        <dbReference type="Pfam" id="PF20400"/>
    </source>
</evidence>
<dbReference type="Proteomes" id="UP000034680">
    <property type="component" value="Unassembled WGS sequence"/>
</dbReference>
<feature type="region of interest" description="Disordered" evidence="2">
    <location>
        <begin position="1"/>
        <end position="57"/>
    </location>
</feature>
<dbReference type="SUPFAM" id="SSF50729">
    <property type="entry name" value="PH domain-like"/>
    <property type="match status" value="1"/>
</dbReference>
<feature type="compositionally biased region" description="Polar residues" evidence="2">
    <location>
        <begin position="110"/>
        <end position="130"/>
    </location>
</feature>
<accession>A0A0G2FQU5</accession>
<comment type="caution">
    <text evidence="5">The sequence shown here is derived from an EMBL/GenBank/DDBJ whole genome shotgun (WGS) entry which is preliminary data.</text>
</comment>
<organism evidence="5 6">
    <name type="scientific">Diaporthe ampelina</name>
    <dbReference type="NCBI Taxonomy" id="1214573"/>
    <lineage>
        <taxon>Eukaryota</taxon>
        <taxon>Fungi</taxon>
        <taxon>Dikarya</taxon>
        <taxon>Ascomycota</taxon>
        <taxon>Pezizomycotina</taxon>
        <taxon>Sordariomycetes</taxon>
        <taxon>Sordariomycetidae</taxon>
        <taxon>Diaporthales</taxon>
        <taxon>Diaporthaceae</taxon>
        <taxon>Diaporthe</taxon>
    </lineage>
</organism>
<reference evidence="5 6" key="1">
    <citation type="submission" date="2015-05" db="EMBL/GenBank/DDBJ databases">
        <title>Distinctive expansion of gene families associated with plant cell wall degradation and secondary metabolism in the genomes of grapevine trunk pathogens.</title>
        <authorList>
            <person name="Lawrence D.P."/>
            <person name="Travadon R."/>
            <person name="Rolshausen P.E."/>
            <person name="Baumgartner K."/>
        </authorList>
    </citation>
    <scope>NUCLEOTIDE SEQUENCE [LARGE SCALE GENOMIC DNA]</scope>
    <source>
        <strain evidence="5">DA912</strain>
    </source>
</reference>
<dbReference type="EMBL" id="LCUC01000114">
    <property type="protein sequence ID" value="KKY36582.1"/>
    <property type="molecule type" value="Genomic_DNA"/>
</dbReference>
<name>A0A0G2FQU5_9PEZI</name>
<feature type="compositionally biased region" description="Polar residues" evidence="2">
    <location>
        <begin position="24"/>
        <end position="39"/>
    </location>
</feature>
<dbReference type="CDD" id="cd13311">
    <property type="entry name" value="PH_Slm1"/>
    <property type="match status" value="1"/>
</dbReference>
<evidence type="ECO:0000256" key="2">
    <source>
        <dbReference type="SAM" id="MobiDB-lite"/>
    </source>
</evidence>
<dbReference type="InterPro" id="IPR027267">
    <property type="entry name" value="AH/BAR_dom_sf"/>
</dbReference>
<feature type="region of interest" description="Disordered" evidence="2">
    <location>
        <begin position="74"/>
        <end position="178"/>
    </location>
</feature>
<feature type="compositionally biased region" description="Polar residues" evidence="2">
    <location>
        <begin position="691"/>
        <end position="705"/>
    </location>
</feature>
<keyword evidence="6" id="KW-1185">Reference proteome</keyword>
<dbReference type="STRING" id="1214573.A0A0G2FQU5"/>
<dbReference type="InterPro" id="IPR011993">
    <property type="entry name" value="PH-like_dom_sf"/>
</dbReference>
<dbReference type="InterPro" id="IPR046868">
    <property type="entry name" value="BAR_4"/>
</dbReference>
<feature type="domain" description="SLM1/RGC1-like PH" evidence="3">
    <location>
        <begin position="452"/>
        <end position="501"/>
    </location>
</feature>
<gene>
    <name evidence="5" type="ORF">UCDDA912_g03493</name>
</gene>
<evidence type="ECO:0000259" key="3">
    <source>
        <dbReference type="Pfam" id="PF20399"/>
    </source>
</evidence>
<dbReference type="Gene3D" id="2.30.29.30">
    <property type="entry name" value="Pleckstrin-homology domain (PH domain)/Phosphotyrosine-binding domain (PTB)"/>
    <property type="match status" value="1"/>
</dbReference>
<dbReference type="PANTHER" id="PTHR31941">
    <property type="entry name" value="CYTOSKELETAL SIGNALING PROTEIN SLM1"/>
    <property type="match status" value="1"/>
</dbReference>
<reference evidence="5 6" key="2">
    <citation type="submission" date="2015-05" db="EMBL/GenBank/DDBJ databases">
        <authorList>
            <person name="Morales-Cruz A."/>
            <person name="Amrine K.C."/>
            <person name="Cantu D."/>
        </authorList>
    </citation>
    <scope>NUCLEOTIDE SEQUENCE [LARGE SCALE GENOMIC DNA]</scope>
    <source>
        <strain evidence="5">DA912</strain>
    </source>
</reference>